<evidence type="ECO:0000256" key="4">
    <source>
        <dbReference type="ARBA" id="ARBA00022670"/>
    </source>
</evidence>
<feature type="transmembrane region" description="Helical" evidence="15">
    <location>
        <begin position="555"/>
        <end position="583"/>
    </location>
</feature>
<protein>
    <submittedName>
        <fullName evidence="19">Peptidase family M28</fullName>
    </submittedName>
</protein>
<evidence type="ECO:0000256" key="11">
    <source>
        <dbReference type="ARBA" id="ARBA00023049"/>
    </source>
</evidence>
<evidence type="ECO:0000256" key="5">
    <source>
        <dbReference type="ARBA" id="ARBA00022692"/>
    </source>
</evidence>
<dbReference type="InterPro" id="IPR045175">
    <property type="entry name" value="M28_fam"/>
</dbReference>
<organism evidence="19 20">
    <name type="scientific">Phytophthora infestans</name>
    <name type="common">Potato late blight agent</name>
    <name type="synonym">Botrytis infestans</name>
    <dbReference type="NCBI Taxonomy" id="4787"/>
    <lineage>
        <taxon>Eukaryota</taxon>
        <taxon>Sar</taxon>
        <taxon>Stramenopiles</taxon>
        <taxon>Oomycota</taxon>
        <taxon>Peronosporomycetes</taxon>
        <taxon>Peronosporales</taxon>
        <taxon>Peronosporaceae</taxon>
        <taxon>Phytophthora</taxon>
    </lineage>
</organism>
<feature type="transmembrane region" description="Helical" evidence="15">
    <location>
        <begin position="595"/>
        <end position="619"/>
    </location>
</feature>
<keyword evidence="11" id="KW-0482">Metalloprotease</keyword>
<feature type="transmembrane region" description="Helical" evidence="15">
    <location>
        <begin position="43"/>
        <end position="67"/>
    </location>
</feature>
<feature type="domain" description="Endoplasmic reticulum metallopeptidase 1/1-A TM" evidence="18">
    <location>
        <begin position="424"/>
        <end position="622"/>
    </location>
</feature>
<dbReference type="GO" id="GO:0005789">
    <property type="term" value="C:endoplasmic reticulum membrane"/>
    <property type="evidence" value="ECO:0007669"/>
    <property type="project" value="UniProtKB-SubCell"/>
</dbReference>
<dbReference type="Pfam" id="PF04389">
    <property type="entry name" value="Peptidase_M28"/>
    <property type="match status" value="1"/>
</dbReference>
<feature type="compositionally biased region" description="Low complexity" evidence="14">
    <location>
        <begin position="10"/>
        <end position="24"/>
    </location>
</feature>
<feature type="domain" description="Peptidase M28" evidence="16">
    <location>
        <begin position="164"/>
        <end position="356"/>
    </location>
</feature>
<keyword evidence="13" id="KW-0325">Glycoprotein</keyword>
<accession>A0A833SDZ8</accession>
<feature type="transmembrane region" description="Helical" evidence="15">
    <location>
        <begin position="500"/>
        <end position="520"/>
    </location>
</feature>
<dbReference type="Proteomes" id="UP000602510">
    <property type="component" value="Unassembled WGS sequence"/>
</dbReference>
<sequence>MAEVRHRRPAPAASPSPTDASSSYDYPIEKKRRRRFHPSLPRGWLVVLGFLAFYASSFAVVTFWHTWLPQPKGIDAPPNEFSEARARVVLKKIMSFGYRPVGTKANEELTPNYLLEQVERCMKAIRATKSEGVSVDVDVQRPSGAFGLDFIAQFQNIYANVTNILVKVSPPDASPDALNNSLMISSHYDAAIGGAAASDDGVNIAIMMELLRLFVLSPLKHATLVFNFNGAEETIMQAAHGFITQHPWTDTIRAFINLEAAGAGGRELLFQTGSDELALAYAQGAKYPHASIIAQELFQSGIIPADTDYRVYRDFGYVAGMDFAYIANGYVYHTTLDDISRIQPGAVQRLGENVVGVVGQLGGEPGRLRRVAENPQTSRTFFSDVMGLTMVTASKETTFLLCGGVLLLAFVYLVLSHVSFSERLTAFMLIWRCFGTAIAASLTVGVILSLYAPLPWYSQPYLAGALFLAPALAGMVHQLASVLEKDRVTPQALWRLEESLFEAMMCIWMGALAVCMQLGLISSYVLAVWILFPLLGQMLCQLLQRFRMFSSSIYMFISLGAMVIPVIHTMCCFAIALMFFIPLLGRSGPVVPPDVVLSLLMCIILLILVSYSGRVFCFLPTKQLQLVRNVCILITVVATAYASIRNPYSDVCPKRLMLQHVQREVWLPNGDIETDSGLWINSLDFRGPDPIKSYLSDTQWKDARMHVAPEELHEHAEVYGHMPWSLPVKHMLPEDKSWYLPAAAPTLPSDAYKARLKVLSSTYSEQTHLRRLHFVFTGPSHMNLFIDAKKTKLTSWSMGNGVSGPVVEAEDAYILQFCSGTVPSSYHFWIEAESNNPIDVAFVGHYLEVTTPEMKEFMDVLPSWTVVASAVSTWTKMQI</sequence>
<dbReference type="GO" id="GO:0008235">
    <property type="term" value="F:metalloexopeptidase activity"/>
    <property type="evidence" value="ECO:0007669"/>
    <property type="project" value="InterPro"/>
</dbReference>
<dbReference type="InterPro" id="IPR007484">
    <property type="entry name" value="Peptidase_M28"/>
</dbReference>
<dbReference type="FunFam" id="3.40.630.10:FF:000008">
    <property type="entry name" value="Endoplasmic reticulum metallopeptidase 1"/>
    <property type="match status" value="1"/>
</dbReference>
<evidence type="ECO:0000256" key="9">
    <source>
        <dbReference type="ARBA" id="ARBA00022833"/>
    </source>
</evidence>
<keyword evidence="10 15" id="KW-1133">Transmembrane helix</keyword>
<dbReference type="Pfam" id="PF22249">
    <property type="entry name" value="ERMP1-TM"/>
    <property type="match status" value="1"/>
</dbReference>
<comment type="cofactor">
    <cofactor evidence="1">
        <name>Zn(2+)</name>
        <dbReference type="ChEBI" id="CHEBI:29105"/>
    </cofactor>
</comment>
<dbReference type="PANTHER" id="PTHR12147">
    <property type="entry name" value="METALLOPEPTIDASE M28 FAMILY MEMBER"/>
    <property type="match status" value="1"/>
</dbReference>
<evidence type="ECO:0000256" key="8">
    <source>
        <dbReference type="ARBA" id="ARBA00022824"/>
    </source>
</evidence>
<keyword evidence="9" id="KW-0862">Zinc</keyword>
<keyword evidence="6" id="KW-0479">Metal-binding</keyword>
<dbReference type="AlphaFoldDB" id="A0A833SDZ8"/>
<evidence type="ECO:0000256" key="6">
    <source>
        <dbReference type="ARBA" id="ARBA00022723"/>
    </source>
</evidence>
<evidence type="ECO:0000256" key="3">
    <source>
        <dbReference type="ARBA" id="ARBA00010918"/>
    </source>
</evidence>
<feature type="region of interest" description="Disordered" evidence="14">
    <location>
        <begin position="1"/>
        <end position="24"/>
    </location>
</feature>
<comment type="subcellular location">
    <subcellularLocation>
        <location evidence="2">Endoplasmic reticulum membrane</location>
        <topology evidence="2">Multi-pass membrane protein</topology>
    </subcellularLocation>
</comment>
<evidence type="ECO:0000256" key="12">
    <source>
        <dbReference type="ARBA" id="ARBA00023136"/>
    </source>
</evidence>
<dbReference type="PANTHER" id="PTHR12147:SF22">
    <property type="entry name" value="ENDOPLASMIC RETICULUM METALLOPEPTIDASE 1"/>
    <property type="match status" value="1"/>
</dbReference>
<dbReference type="SUPFAM" id="SSF53187">
    <property type="entry name" value="Zn-dependent exopeptidases"/>
    <property type="match status" value="1"/>
</dbReference>
<feature type="transmembrane region" description="Helical" evidence="15">
    <location>
        <begin position="430"/>
        <end position="454"/>
    </location>
</feature>
<dbReference type="InterPro" id="IPR048024">
    <property type="entry name" value="Fxna-like_M28_dom"/>
</dbReference>
<feature type="domain" description="Endoplasmic reticulum metallopeptidase 1-like C-terminal" evidence="17">
    <location>
        <begin position="653"/>
        <end position="874"/>
    </location>
</feature>
<keyword evidence="20" id="KW-1185">Reference proteome</keyword>
<comment type="similarity">
    <text evidence="3">Belongs to the peptidase M28 family.</text>
</comment>
<dbReference type="CDD" id="cd03875">
    <property type="entry name" value="M28_Fxna_like"/>
    <property type="match status" value="1"/>
</dbReference>
<evidence type="ECO:0000256" key="7">
    <source>
        <dbReference type="ARBA" id="ARBA00022801"/>
    </source>
</evidence>
<feature type="transmembrane region" description="Helical" evidence="15">
    <location>
        <begin position="398"/>
        <end position="418"/>
    </location>
</feature>
<dbReference type="InterPro" id="IPR053974">
    <property type="entry name" value="ERMP1_1-A_TM"/>
</dbReference>
<keyword evidence="4" id="KW-0645">Protease</keyword>
<evidence type="ECO:0000256" key="14">
    <source>
        <dbReference type="SAM" id="MobiDB-lite"/>
    </source>
</evidence>
<keyword evidence="7" id="KW-0378">Hydrolase</keyword>
<evidence type="ECO:0000256" key="10">
    <source>
        <dbReference type="ARBA" id="ARBA00022989"/>
    </source>
</evidence>
<evidence type="ECO:0000256" key="2">
    <source>
        <dbReference type="ARBA" id="ARBA00004477"/>
    </source>
</evidence>
<evidence type="ECO:0000259" key="18">
    <source>
        <dbReference type="Pfam" id="PF22249"/>
    </source>
</evidence>
<name>A0A833SDZ8_PHYIN</name>
<dbReference type="EMBL" id="WSZM01000435">
    <property type="protein sequence ID" value="KAF4033092.1"/>
    <property type="molecule type" value="Genomic_DNA"/>
</dbReference>
<feature type="transmembrane region" description="Helical" evidence="15">
    <location>
        <begin position="526"/>
        <end position="543"/>
    </location>
</feature>
<keyword evidence="12 15" id="KW-0472">Membrane</keyword>
<dbReference type="Gene3D" id="3.40.630.10">
    <property type="entry name" value="Zn peptidases"/>
    <property type="match status" value="1"/>
</dbReference>
<evidence type="ECO:0000256" key="13">
    <source>
        <dbReference type="ARBA" id="ARBA00023180"/>
    </source>
</evidence>
<feature type="transmembrane region" description="Helical" evidence="15">
    <location>
        <begin position="460"/>
        <end position="480"/>
    </location>
</feature>
<feature type="transmembrane region" description="Helical" evidence="15">
    <location>
        <begin position="626"/>
        <end position="644"/>
    </location>
</feature>
<dbReference type="GO" id="GO:0046872">
    <property type="term" value="F:metal ion binding"/>
    <property type="evidence" value="ECO:0007669"/>
    <property type="project" value="UniProtKB-KW"/>
</dbReference>
<keyword evidence="5 15" id="KW-0812">Transmembrane</keyword>
<evidence type="ECO:0000259" key="16">
    <source>
        <dbReference type="Pfam" id="PF04389"/>
    </source>
</evidence>
<evidence type="ECO:0000256" key="15">
    <source>
        <dbReference type="SAM" id="Phobius"/>
    </source>
</evidence>
<keyword evidence="8" id="KW-0256">Endoplasmic reticulum</keyword>
<dbReference type="InterPro" id="IPR053973">
    <property type="entry name" value="ERMP1-like_C"/>
</dbReference>
<proteinExistence type="inferred from homology"/>
<reference evidence="19" key="1">
    <citation type="submission" date="2020-04" db="EMBL/GenBank/DDBJ databases">
        <title>Hybrid Assembly of Korean Phytophthora infestans isolates.</title>
        <authorList>
            <person name="Prokchorchik M."/>
            <person name="Lee Y."/>
            <person name="Seo J."/>
            <person name="Cho J.-H."/>
            <person name="Park Y.-E."/>
            <person name="Jang D.-C."/>
            <person name="Im J.-S."/>
            <person name="Choi J.-G."/>
            <person name="Park H.-J."/>
            <person name="Lee G.-B."/>
            <person name="Lee Y.-G."/>
            <person name="Hong S.-Y."/>
            <person name="Cho K."/>
            <person name="Sohn K.H."/>
        </authorList>
    </citation>
    <scope>NUCLEOTIDE SEQUENCE</scope>
    <source>
        <strain evidence="19">KR_1_A1</strain>
    </source>
</reference>
<dbReference type="GO" id="GO:0006508">
    <property type="term" value="P:proteolysis"/>
    <property type="evidence" value="ECO:0007669"/>
    <property type="project" value="UniProtKB-KW"/>
</dbReference>
<comment type="caution">
    <text evidence="19">The sequence shown here is derived from an EMBL/GenBank/DDBJ whole genome shotgun (WGS) entry which is preliminary data.</text>
</comment>
<evidence type="ECO:0000313" key="20">
    <source>
        <dbReference type="Proteomes" id="UP000602510"/>
    </source>
</evidence>
<evidence type="ECO:0000259" key="17">
    <source>
        <dbReference type="Pfam" id="PF22248"/>
    </source>
</evidence>
<dbReference type="Pfam" id="PF22248">
    <property type="entry name" value="ERMP1_C"/>
    <property type="match status" value="1"/>
</dbReference>
<gene>
    <name evidence="19" type="ORF">GN244_ATG14976</name>
</gene>
<evidence type="ECO:0000313" key="19">
    <source>
        <dbReference type="EMBL" id="KAF4033092.1"/>
    </source>
</evidence>
<evidence type="ECO:0000256" key="1">
    <source>
        <dbReference type="ARBA" id="ARBA00001947"/>
    </source>
</evidence>